<evidence type="ECO:0000259" key="1">
    <source>
        <dbReference type="Pfam" id="PF00535"/>
    </source>
</evidence>
<dbReference type="EMBL" id="UINC01001172">
    <property type="protein sequence ID" value="SUZ73253.1"/>
    <property type="molecule type" value="Genomic_DNA"/>
</dbReference>
<name>A0A381Q6L6_9ZZZZ</name>
<dbReference type="PANTHER" id="PTHR48090">
    <property type="entry name" value="UNDECAPRENYL-PHOSPHATE 4-DEOXY-4-FORMAMIDO-L-ARABINOSE TRANSFERASE-RELATED"/>
    <property type="match status" value="1"/>
</dbReference>
<organism evidence="2">
    <name type="scientific">marine metagenome</name>
    <dbReference type="NCBI Taxonomy" id="408172"/>
    <lineage>
        <taxon>unclassified sequences</taxon>
        <taxon>metagenomes</taxon>
        <taxon>ecological metagenomes</taxon>
    </lineage>
</organism>
<dbReference type="InterPro" id="IPR050256">
    <property type="entry name" value="Glycosyltransferase_2"/>
</dbReference>
<dbReference type="Pfam" id="PF00535">
    <property type="entry name" value="Glycos_transf_2"/>
    <property type="match status" value="1"/>
</dbReference>
<dbReference type="SUPFAM" id="SSF53448">
    <property type="entry name" value="Nucleotide-diphospho-sugar transferases"/>
    <property type="match status" value="1"/>
</dbReference>
<gene>
    <name evidence="2" type="ORF">METZ01_LOCUS26107</name>
</gene>
<evidence type="ECO:0000313" key="2">
    <source>
        <dbReference type="EMBL" id="SUZ73253.1"/>
    </source>
</evidence>
<feature type="domain" description="Glycosyltransferase 2-like" evidence="1">
    <location>
        <begin position="4"/>
        <end position="172"/>
    </location>
</feature>
<reference evidence="2" key="1">
    <citation type="submission" date="2018-05" db="EMBL/GenBank/DDBJ databases">
        <authorList>
            <person name="Lanie J.A."/>
            <person name="Ng W.-L."/>
            <person name="Kazmierczak K.M."/>
            <person name="Andrzejewski T.M."/>
            <person name="Davidsen T.M."/>
            <person name="Wayne K.J."/>
            <person name="Tettelin H."/>
            <person name="Glass J.I."/>
            <person name="Rusch D."/>
            <person name="Podicherti R."/>
            <person name="Tsui H.-C.T."/>
            <person name="Winkler M.E."/>
        </authorList>
    </citation>
    <scope>NUCLEOTIDE SEQUENCE</scope>
</reference>
<accession>A0A381Q6L6</accession>
<sequence>MIYVCIPAHNEERTIGVLLWKIRRVMREFGRDYEVLVLDDASTDETAKVLDRYRRVLPLRVLKEEHRAGYPSAVQRLLREALDRTSYPKRDAAVLLQADFSESPDYIVPLLKALEGGADIVAGVVEQNGLPAPRAVRVARRMAPWVLGRAYGGAPVSDPLSGFRAYRLIVLKKALAEFRGGPFLETDGWASNVELLGLVAPHARRIAEAPLTLRYDVAARPSRLSAVRTLRGLLRVRRERWESHTREGKQ</sequence>
<dbReference type="InterPro" id="IPR029044">
    <property type="entry name" value="Nucleotide-diphossugar_trans"/>
</dbReference>
<dbReference type="PANTHER" id="PTHR48090:SF7">
    <property type="entry name" value="RFBJ PROTEIN"/>
    <property type="match status" value="1"/>
</dbReference>
<dbReference type="AlphaFoldDB" id="A0A381Q6L6"/>
<dbReference type="Gene3D" id="3.90.550.10">
    <property type="entry name" value="Spore Coat Polysaccharide Biosynthesis Protein SpsA, Chain A"/>
    <property type="match status" value="1"/>
</dbReference>
<proteinExistence type="predicted"/>
<protein>
    <recommendedName>
        <fullName evidence="1">Glycosyltransferase 2-like domain-containing protein</fullName>
    </recommendedName>
</protein>
<dbReference type="InterPro" id="IPR001173">
    <property type="entry name" value="Glyco_trans_2-like"/>
</dbReference>